<evidence type="ECO:0000256" key="3">
    <source>
        <dbReference type="ARBA" id="ARBA00022692"/>
    </source>
</evidence>
<feature type="transmembrane region" description="Helical" evidence="6">
    <location>
        <begin position="60"/>
        <end position="80"/>
    </location>
</feature>
<dbReference type="EMBL" id="JRAI01000066">
    <property type="protein sequence ID" value="KGN84726.1"/>
    <property type="molecule type" value="Genomic_DNA"/>
</dbReference>
<protein>
    <submittedName>
        <fullName evidence="8">Membrane protein</fullName>
    </submittedName>
</protein>
<evidence type="ECO:0000256" key="2">
    <source>
        <dbReference type="ARBA" id="ARBA00022475"/>
    </source>
</evidence>
<gene>
    <name evidence="8" type="ORF">HR08_08440</name>
</gene>
<dbReference type="InterPro" id="IPR003740">
    <property type="entry name" value="YitT"/>
</dbReference>
<comment type="caution">
    <text evidence="8">The sequence shown here is derived from an EMBL/GenBank/DDBJ whole genome shotgun (WGS) entry which is preliminary data.</text>
</comment>
<comment type="subcellular location">
    <subcellularLocation>
        <location evidence="1">Cell membrane</location>
        <topology evidence="1">Multi-pass membrane protein</topology>
    </subcellularLocation>
</comment>
<feature type="transmembrane region" description="Helical" evidence="6">
    <location>
        <begin position="87"/>
        <end position="106"/>
    </location>
</feature>
<evidence type="ECO:0000256" key="6">
    <source>
        <dbReference type="SAM" id="Phobius"/>
    </source>
</evidence>
<feature type="transmembrane region" description="Helical" evidence="6">
    <location>
        <begin position="126"/>
        <end position="147"/>
    </location>
</feature>
<keyword evidence="5 6" id="KW-0472">Membrane</keyword>
<name>A0A099WUF4_9PORP</name>
<dbReference type="RefSeq" id="WP_018964699.1">
    <property type="nucleotide sequence ID" value="NZ_CALUCC010000015.1"/>
</dbReference>
<evidence type="ECO:0000256" key="4">
    <source>
        <dbReference type="ARBA" id="ARBA00022989"/>
    </source>
</evidence>
<evidence type="ECO:0000256" key="5">
    <source>
        <dbReference type="ARBA" id="ARBA00023136"/>
    </source>
</evidence>
<feature type="transmembrane region" description="Helical" evidence="6">
    <location>
        <begin position="16"/>
        <end position="40"/>
    </location>
</feature>
<keyword evidence="2" id="KW-1003">Cell membrane</keyword>
<dbReference type="PANTHER" id="PTHR33545:SF5">
    <property type="entry name" value="UPF0750 MEMBRANE PROTEIN YITT"/>
    <property type="match status" value="1"/>
</dbReference>
<dbReference type="PIRSF" id="PIRSF006483">
    <property type="entry name" value="Membrane_protein_YitT"/>
    <property type="match status" value="1"/>
</dbReference>
<dbReference type="PANTHER" id="PTHR33545">
    <property type="entry name" value="UPF0750 MEMBRANE PROTEIN YITT-RELATED"/>
    <property type="match status" value="1"/>
</dbReference>
<feature type="transmembrane region" description="Helical" evidence="6">
    <location>
        <begin position="168"/>
        <end position="190"/>
    </location>
</feature>
<sequence>MALTKTSKLYYKVHDYILIILGCSIYAFAWTGFILSQGITTGGLAGISTLIKIATGIPAAIPYNIINVGLAVLALIFLGWRFMVKTVISVVVLAIIIPIGEEYLVVTEIVNGAKVFTPLLLPDEPALALVIGSILSGLGIAVVFSVNSSTGGTDIIVAIMNKYKNMSFGRAILLVDCTIILCSYLVNVYIAGKSPSDAFNLLIYSAVEVILVSTALDWYLNSNRQSVQFLIFSLKNEELSNAIQERIKRGCTLLDATGGYSGQPCKVLVVVARKTQSLSIHRIIQEIDPKAFVSESVVRGVYGEGFQAIRK</sequence>
<dbReference type="Proteomes" id="UP000030130">
    <property type="component" value="Unassembled WGS sequence"/>
</dbReference>
<dbReference type="GO" id="GO:0005886">
    <property type="term" value="C:plasma membrane"/>
    <property type="evidence" value="ECO:0007669"/>
    <property type="project" value="UniProtKB-SubCell"/>
</dbReference>
<dbReference type="Pfam" id="PF10035">
    <property type="entry name" value="DUF2179"/>
    <property type="match status" value="1"/>
</dbReference>
<accession>A0A099WUF4</accession>
<dbReference type="STRING" id="111105.HR09_01110"/>
<evidence type="ECO:0000313" key="9">
    <source>
        <dbReference type="Proteomes" id="UP000030130"/>
    </source>
</evidence>
<reference evidence="8 9" key="1">
    <citation type="submission" date="2014-08" db="EMBL/GenBank/DDBJ databases">
        <title>Porphyromonas gulae strain:COT-052_OH1451 Genome sequencing.</title>
        <authorList>
            <person name="Wallis C."/>
            <person name="Deusch O."/>
            <person name="O'Flynn C."/>
            <person name="Davis I."/>
            <person name="Jospin G."/>
            <person name="Darling A.E."/>
            <person name="Coil D.A."/>
            <person name="Alexiev A."/>
            <person name="Horsfall A."/>
            <person name="Kirkwood N."/>
            <person name="Harris S."/>
            <person name="Eisen J.A."/>
        </authorList>
    </citation>
    <scope>NUCLEOTIDE SEQUENCE [LARGE SCALE GENOMIC DNA]</scope>
    <source>
        <strain evidence="9">COT-052 OH1451</strain>
    </source>
</reference>
<feature type="transmembrane region" description="Helical" evidence="6">
    <location>
        <begin position="202"/>
        <end position="220"/>
    </location>
</feature>
<dbReference type="eggNOG" id="COG1284">
    <property type="taxonomic scope" value="Bacteria"/>
</dbReference>
<dbReference type="CDD" id="cd16380">
    <property type="entry name" value="YitT_C"/>
    <property type="match status" value="1"/>
</dbReference>
<proteinExistence type="predicted"/>
<dbReference type="InterPro" id="IPR051461">
    <property type="entry name" value="UPF0750_membrane"/>
</dbReference>
<dbReference type="AlphaFoldDB" id="A0A099WUF4"/>
<keyword evidence="3 6" id="KW-0812">Transmembrane</keyword>
<evidence type="ECO:0000259" key="7">
    <source>
        <dbReference type="Pfam" id="PF10035"/>
    </source>
</evidence>
<dbReference type="PATRIC" id="fig|111105.18.peg.1618"/>
<evidence type="ECO:0000313" key="8">
    <source>
        <dbReference type="EMBL" id="KGN84726.1"/>
    </source>
</evidence>
<dbReference type="OrthoDB" id="1114876at2"/>
<dbReference type="Pfam" id="PF02588">
    <property type="entry name" value="YitT_membrane"/>
    <property type="match status" value="1"/>
</dbReference>
<keyword evidence="4 6" id="KW-1133">Transmembrane helix</keyword>
<evidence type="ECO:0000256" key="1">
    <source>
        <dbReference type="ARBA" id="ARBA00004651"/>
    </source>
</evidence>
<dbReference type="InterPro" id="IPR019264">
    <property type="entry name" value="DUF2179"/>
</dbReference>
<dbReference type="InterPro" id="IPR015867">
    <property type="entry name" value="N-reg_PII/ATP_PRibTrfase_C"/>
</dbReference>
<organism evidence="8 9">
    <name type="scientific">Porphyromonas gulae</name>
    <dbReference type="NCBI Taxonomy" id="111105"/>
    <lineage>
        <taxon>Bacteria</taxon>
        <taxon>Pseudomonadati</taxon>
        <taxon>Bacteroidota</taxon>
        <taxon>Bacteroidia</taxon>
        <taxon>Bacteroidales</taxon>
        <taxon>Porphyromonadaceae</taxon>
        <taxon>Porphyromonas</taxon>
    </lineage>
</organism>
<dbReference type="GeneID" id="57239611"/>
<feature type="domain" description="DUF2179" evidence="7">
    <location>
        <begin position="249"/>
        <end position="303"/>
    </location>
</feature>
<dbReference type="Gene3D" id="3.30.70.120">
    <property type="match status" value="1"/>
</dbReference>